<evidence type="ECO:0000313" key="21">
    <source>
        <dbReference type="EMBL" id="BAX79166.1"/>
    </source>
</evidence>
<dbReference type="GO" id="GO:0046872">
    <property type="term" value="F:metal ion binding"/>
    <property type="evidence" value="ECO:0007669"/>
    <property type="project" value="UniProtKB-KW"/>
</dbReference>
<sequence length="704" mass="80188">MTTAKRALKKYFGYDHFRPLQEEVIKSVLQGEDALVIMPTGGGKSICYQIPALIMDGVTVVVSPLIALMKDQVEGLHANGVDAAFLNSSQSSQQQADVMERINEGKLKLLYVSPEKLVSHDFYYLLLQLKVNLFAIDEAHCISVWGHDFRPEYAKMAYLKKQFPHVPVIALTATADNLTQKDIVNQLGLADPKKFNSSFDRPNLSLNVAPGKDKFKTILGFLRQRPHQAGIIYCLSRKATEGLAEKLRNAGVNASYYHAGLPTEERARRQEDFINDEVPIICATIAFGMGIDKSNVRWVIHYNLPRNIESYYQEIGRAGRDGLKADTLLFYSFSDVIVHRRFIEQSAQKEVAHAKLERIQQFCDAQICRRKILLNYFGEHLEENCNNCDVCKKPPRLFDGTIIAQKAFSAIVRLKEKVASGTLIDVIRGSSRQEILSRGYNKIKTYGVGKDIAYQDWQQYMLQLLNLGYISVAYDDGNALKLTEQGREVLFGERLVNLVRLATMKSDPEIKPILKTGKQEAREGLFEALRKLRLQIAREENIPPYLVFSDASLLEMAQEEPASEFEFKMISGVGVRKYQLYGDLFINEIVVFSQNKNKEAKKSGESFYQTYEYYKQGFSVEEIASIRKINPVTIYSHLASLYEKGADIDLTEYLNPSEFELIENAYRSLNETDNVKDLYMFMKEEIEYYKIRLGISYLKVLSSS</sequence>
<dbReference type="SMART" id="SM00341">
    <property type="entry name" value="HRDC"/>
    <property type="match status" value="1"/>
</dbReference>
<dbReference type="Pfam" id="PF00270">
    <property type="entry name" value="DEAD"/>
    <property type="match status" value="1"/>
</dbReference>
<evidence type="ECO:0000256" key="6">
    <source>
        <dbReference type="ARBA" id="ARBA00022763"/>
    </source>
</evidence>
<dbReference type="EC" id="5.6.2.4" evidence="16"/>
<keyword evidence="13" id="KW-0234">DNA repair</keyword>
<dbReference type="InterPro" id="IPR036388">
    <property type="entry name" value="WH-like_DNA-bd_sf"/>
</dbReference>
<dbReference type="InterPro" id="IPR029491">
    <property type="entry name" value="Helicase_HTH"/>
</dbReference>
<keyword evidence="5" id="KW-0547">Nucleotide-binding</keyword>
<dbReference type="GO" id="GO:0009432">
    <property type="term" value="P:SOS response"/>
    <property type="evidence" value="ECO:0007669"/>
    <property type="project" value="UniProtKB-UniRule"/>
</dbReference>
<dbReference type="SMART" id="SM00487">
    <property type="entry name" value="DEXDc"/>
    <property type="match status" value="1"/>
</dbReference>
<dbReference type="PROSITE" id="PS50206">
    <property type="entry name" value="RHODANESE_3"/>
    <property type="match status" value="1"/>
</dbReference>
<dbReference type="PANTHER" id="PTHR13710:SF105">
    <property type="entry name" value="ATP-DEPENDENT DNA HELICASE Q1"/>
    <property type="match status" value="1"/>
</dbReference>
<dbReference type="InterPro" id="IPR032284">
    <property type="entry name" value="RecQ_Zn-bd"/>
</dbReference>
<keyword evidence="4" id="KW-0479">Metal-binding</keyword>
<evidence type="ECO:0000256" key="1">
    <source>
        <dbReference type="ARBA" id="ARBA00001946"/>
    </source>
</evidence>
<dbReference type="GO" id="GO:0006310">
    <property type="term" value="P:DNA recombination"/>
    <property type="evidence" value="ECO:0007669"/>
    <property type="project" value="UniProtKB-UniRule"/>
</dbReference>
<evidence type="ECO:0000259" key="20">
    <source>
        <dbReference type="PROSITE" id="PS51194"/>
    </source>
</evidence>
<name>A0A1Y1CFK4_9BACT</name>
<dbReference type="Gene3D" id="3.40.50.300">
    <property type="entry name" value="P-loop containing nucleotide triphosphate hydrolases"/>
    <property type="match status" value="2"/>
</dbReference>
<feature type="domain" description="Helicase C-terminal" evidence="20">
    <location>
        <begin position="214"/>
        <end position="367"/>
    </location>
</feature>
<evidence type="ECO:0000313" key="22">
    <source>
        <dbReference type="Proteomes" id="UP000218267"/>
    </source>
</evidence>
<evidence type="ECO:0000259" key="19">
    <source>
        <dbReference type="PROSITE" id="PS51192"/>
    </source>
</evidence>
<dbReference type="InterPro" id="IPR011545">
    <property type="entry name" value="DEAD/DEAH_box_helicase_dom"/>
</dbReference>
<comment type="cofactor">
    <cofactor evidence="2">
        <name>Zn(2+)</name>
        <dbReference type="ChEBI" id="CHEBI:29105"/>
    </cofactor>
</comment>
<dbReference type="PANTHER" id="PTHR13710">
    <property type="entry name" value="DNA HELICASE RECQ FAMILY MEMBER"/>
    <property type="match status" value="1"/>
</dbReference>
<dbReference type="OrthoDB" id="9763310at2"/>
<keyword evidence="6" id="KW-0227">DNA damage</keyword>
<dbReference type="InterPro" id="IPR001650">
    <property type="entry name" value="Helicase_C-like"/>
</dbReference>
<keyword evidence="12" id="KW-0233">DNA recombination</keyword>
<evidence type="ECO:0000256" key="2">
    <source>
        <dbReference type="ARBA" id="ARBA00001947"/>
    </source>
</evidence>
<dbReference type="InterPro" id="IPR010997">
    <property type="entry name" value="HRDC-like_sf"/>
</dbReference>
<dbReference type="EMBL" id="AP018042">
    <property type="protein sequence ID" value="BAX79166.1"/>
    <property type="molecule type" value="Genomic_DNA"/>
</dbReference>
<keyword evidence="11" id="KW-0238">DNA-binding</keyword>
<reference evidence="21 22" key="1">
    <citation type="journal article" date="2018" name="Mar. Genomics">
        <title>Complete genome sequence of Marinifilaceae bacterium strain SPP2, isolated from the Antarctic marine sediment.</title>
        <authorList>
            <person name="Watanabe M."/>
            <person name="Kojima H."/>
            <person name="Fukui M."/>
        </authorList>
    </citation>
    <scope>NUCLEOTIDE SEQUENCE [LARGE SCALE GENOMIC DNA]</scope>
    <source>
        <strain evidence="21 22">SPP2</strain>
    </source>
</reference>
<dbReference type="Gene3D" id="1.10.10.10">
    <property type="entry name" value="Winged helix-like DNA-binding domain superfamily/Winged helix DNA-binding domain"/>
    <property type="match status" value="1"/>
</dbReference>
<dbReference type="InterPro" id="IPR027417">
    <property type="entry name" value="P-loop_NTPase"/>
</dbReference>
<dbReference type="InterPro" id="IPR018982">
    <property type="entry name" value="RQC_domain"/>
</dbReference>
<reference evidence="22" key="2">
    <citation type="journal article" date="2020" name="Antonie Van Leeuwenhoek">
        <title>Labilibaculum antarcticum sp. nov., a novel facultative anaerobic, psychrotorelant bacterium isolated from marine sediment of Antarctica.</title>
        <authorList>
            <person name="Watanabe M."/>
            <person name="Kojima H."/>
            <person name="Fukui M."/>
        </authorList>
    </citation>
    <scope>NUCLEOTIDE SEQUENCE [LARGE SCALE GENOMIC DNA]</scope>
    <source>
        <strain evidence="22">SPP2</strain>
    </source>
</reference>
<evidence type="ECO:0000256" key="13">
    <source>
        <dbReference type="ARBA" id="ARBA00023204"/>
    </source>
</evidence>
<evidence type="ECO:0000256" key="16">
    <source>
        <dbReference type="NCBIfam" id="TIGR01389"/>
    </source>
</evidence>
<organism evidence="21 22">
    <name type="scientific">Labilibaculum antarcticum</name>
    <dbReference type="NCBI Taxonomy" id="1717717"/>
    <lineage>
        <taxon>Bacteria</taxon>
        <taxon>Pseudomonadati</taxon>
        <taxon>Bacteroidota</taxon>
        <taxon>Bacteroidia</taxon>
        <taxon>Marinilabiliales</taxon>
        <taxon>Marinifilaceae</taxon>
        <taxon>Labilibaculum</taxon>
    </lineage>
</organism>
<keyword evidence="14" id="KW-0413">Isomerase</keyword>
<dbReference type="SUPFAM" id="SSF47819">
    <property type="entry name" value="HRDC-like"/>
    <property type="match status" value="1"/>
</dbReference>
<evidence type="ECO:0000256" key="10">
    <source>
        <dbReference type="ARBA" id="ARBA00022840"/>
    </source>
</evidence>
<evidence type="ECO:0000259" key="17">
    <source>
        <dbReference type="PROSITE" id="PS50206"/>
    </source>
</evidence>
<dbReference type="PROSITE" id="PS51194">
    <property type="entry name" value="HELICASE_CTER"/>
    <property type="match status" value="1"/>
</dbReference>
<evidence type="ECO:0000259" key="18">
    <source>
        <dbReference type="PROSITE" id="PS50967"/>
    </source>
</evidence>
<protein>
    <recommendedName>
        <fullName evidence="16">DNA helicase RecQ</fullName>
        <ecNumber evidence="16">5.6.2.4</ecNumber>
    </recommendedName>
</protein>
<keyword evidence="22" id="KW-1185">Reference proteome</keyword>
<evidence type="ECO:0000256" key="14">
    <source>
        <dbReference type="ARBA" id="ARBA00023235"/>
    </source>
</evidence>
<dbReference type="GO" id="GO:0006260">
    <property type="term" value="P:DNA replication"/>
    <property type="evidence" value="ECO:0007669"/>
    <property type="project" value="InterPro"/>
</dbReference>
<evidence type="ECO:0000256" key="11">
    <source>
        <dbReference type="ARBA" id="ARBA00023125"/>
    </source>
</evidence>
<dbReference type="InterPro" id="IPR001763">
    <property type="entry name" value="Rhodanese-like_dom"/>
</dbReference>
<comment type="catalytic activity">
    <reaction evidence="15">
        <text>Couples ATP hydrolysis with the unwinding of duplex DNA by translocating in the 3'-5' direction.</text>
        <dbReference type="EC" id="5.6.2.4"/>
    </reaction>
</comment>
<dbReference type="InterPro" id="IPR044876">
    <property type="entry name" value="HRDC_dom_sf"/>
</dbReference>
<evidence type="ECO:0000256" key="12">
    <source>
        <dbReference type="ARBA" id="ARBA00023172"/>
    </source>
</evidence>
<keyword evidence="9" id="KW-0862">Zinc</keyword>
<dbReference type="FunFam" id="3.40.50.300:FF:000156">
    <property type="entry name" value="ATP-dependent DNA helicase recQ"/>
    <property type="match status" value="1"/>
</dbReference>
<feature type="domain" description="Rhodanese" evidence="17">
    <location>
        <begin position="210"/>
        <end position="265"/>
    </location>
</feature>
<dbReference type="GO" id="GO:0006281">
    <property type="term" value="P:DNA repair"/>
    <property type="evidence" value="ECO:0007669"/>
    <property type="project" value="UniProtKB-KW"/>
</dbReference>
<dbReference type="GO" id="GO:0043138">
    <property type="term" value="F:3'-5' DNA helicase activity"/>
    <property type="evidence" value="ECO:0007669"/>
    <property type="project" value="UniProtKB-EC"/>
</dbReference>
<gene>
    <name evidence="21" type="ORF">ALGA_0777</name>
</gene>
<evidence type="ECO:0000256" key="3">
    <source>
        <dbReference type="ARBA" id="ARBA00005446"/>
    </source>
</evidence>
<dbReference type="GO" id="GO:0005737">
    <property type="term" value="C:cytoplasm"/>
    <property type="evidence" value="ECO:0007669"/>
    <property type="project" value="TreeGrafter"/>
</dbReference>
<dbReference type="Pfam" id="PF14493">
    <property type="entry name" value="HTH_40"/>
    <property type="match status" value="1"/>
</dbReference>
<proteinExistence type="inferred from homology"/>
<dbReference type="InterPro" id="IPR004589">
    <property type="entry name" value="DNA_helicase_ATP-dep_RecQ"/>
</dbReference>
<dbReference type="CDD" id="cd18794">
    <property type="entry name" value="SF2_C_RecQ"/>
    <property type="match status" value="1"/>
</dbReference>
<dbReference type="NCBIfam" id="TIGR00614">
    <property type="entry name" value="recQ_fam"/>
    <property type="match status" value="1"/>
</dbReference>
<dbReference type="Pfam" id="PF00570">
    <property type="entry name" value="HRDC"/>
    <property type="match status" value="1"/>
</dbReference>
<comment type="similarity">
    <text evidence="3">Belongs to the helicase family. RecQ subfamily.</text>
</comment>
<dbReference type="SMART" id="SM00490">
    <property type="entry name" value="HELICc"/>
    <property type="match status" value="1"/>
</dbReference>
<dbReference type="PROSITE" id="PS51192">
    <property type="entry name" value="HELICASE_ATP_BIND_1"/>
    <property type="match status" value="1"/>
</dbReference>
<evidence type="ECO:0000256" key="7">
    <source>
        <dbReference type="ARBA" id="ARBA00022801"/>
    </source>
</evidence>
<dbReference type="InterPro" id="IPR002121">
    <property type="entry name" value="HRDC_dom"/>
</dbReference>
<dbReference type="InterPro" id="IPR036390">
    <property type="entry name" value="WH_DNA-bd_sf"/>
</dbReference>
<comment type="cofactor">
    <cofactor evidence="1">
        <name>Mg(2+)</name>
        <dbReference type="ChEBI" id="CHEBI:18420"/>
    </cofactor>
</comment>
<keyword evidence="7" id="KW-0378">Hydrolase</keyword>
<dbReference type="GO" id="GO:0043590">
    <property type="term" value="C:bacterial nucleoid"/>
    <property type="evidence" value="ECO:0007669"/>
    <property type="project" value="TreeGrafter"/>
</dbReference>
<dbReference type="SUPFAM" id="SSF46785">
    <property type="entry name" value="Winged helix' DNA-binding domain"/>
    <property type="match status" value="1"/>
</dbReference>
<dbReference type="SUPFAM" id="SSF52540">
    <property type="entry name" value="P-loop containing nucleoside triphosphate hydrolases"/>
    <property type="match status" value="1"/>
</dbReference>
<dbReference type="CDD" id="cd17920">
    <property type="entry name" value="DEXHc_RecQ"/>
    <property type="match status" value="1"/>
</dbReference>
<dbReference type="KEGG" id="mbas:ALGA_0777"/>
<dbReference type="Pfam" id="PF16124">
    <property type="entry name" value="RecQ_Zn_bind"/>
    <property type="match status" value="1"/>
</dbReference>
<dbReference type="Proteomes" id="UP000218267">
    <property type="component" value="Chromosome"/>
</dbReference>
<dbReference type="GO" id="GO:0030894">
    <property type="term" value="C:replisome"/>
    <property type="evidence" value="ECO:0007669"/>
    <property type="project" value="TreeGrafter"/>
</dbReference>
<keyword evidence="10" id="KW-0067">ATP-binding</keyword>
<dbReference type="RefSeq" id="WP_096428094.1">
    <property type="nucleotide sequence ID" value="NZ_AP018042.1"/>
</dbReference>
<dbReference type="GO" id="GO:0005524">
    <property type="term" value="F:ATP binding"/>
    <property type="evidence" value="ECO:0007669"/>
    <property type="project" value="UniProtKB-KW"/>
</dbReference>
<feature type="domain" description="Helicase ATP-binding" evidence="19">
    <location>
        <begin position="25"/>
        <end position="193"/>
    </location>
</feature>
<dbReference type="NCBIfam" id="TIGR01389">
    <property type="entry name" value="recQ"/>
    <property type="match status" value="1"/>
</dbReference>
<dbReference type="InterPro" id="IPR014001">
    <property type="entry name" value="Helicase_ATP-bd"/>
</dbReference>
<dbReference type="GO" id="GO:0016787">
    <property type="term" value="F:hydrolase activity"/>
    <property type="evidence" value="ECO:0007669"/>
    <property type="project" value="UniProtKB-KW"/>
</dbReference>
<dbReference type="SMART" id="SM00956">
    <property type="entry name" value="RQC"/>
    <property type="match status" value="1"/>
</dbReference>
<dbReference type="AlphaFoldDB" id="A0A1Y1CFK4"/>
<evidence type="ECO:0000256" key="9">
    <source>
        <dbReference type="ARBA" id="ARBA00022833"/>
    </source>
</evidence>
<dbReference type="FunFam" id="3.40.50.300:FF:000296">
    <property type="entry name" value="ATP-dependent DNA helicase RecQ"/>
    <property type="match status" value="1"/>
</dbReference>
<dbReference type="Gene3D" id="1.10.150.80">
    <property type="entry name" value="HRDC domain"/>
    <property type="match status" value="1"/>
</dbReference>
<keyword evidence="8" id="KW-0347">Helicase</keyword>
<dbReference type="PROSITE" id="PS50967">
    <property type="entry name" value="HRDC"/>
    <property type="match status" value="1"/>
</dbReference>
<evidence type="ECO:0000256" key="15">
    <source>
        <dbReference type="ARBA" id="ARBA00034617"/>
    </source>
</evidence>
<dbReference type="GO" id="GO:0003677">
    <property type="term" value="F:DNA binding"/>
    <property type="evidence" value="ECO:0007669"/>
    <property type="project" value="UniProtKB-KW"/>
</dbReference>
<evidence type="ECO:0000256" key="8">
    <source>
        <dbReference type="ARBA" id="ARBA00022806"/>
    </source>
</evidence>
<feature type="domain" description="HRDC" evidence="18">
    <location>
        <begin position="519"/>
        <end position="599"/>
    </location>
</feature>
<dbReference type="InterPro" id="IPR006293">
    <property type="entry name" value="DNA_helicase_ATP-dep_RecQ_bac"/>
</dbReference>
<accession>A0A1Y1CFK4</accession>
<dbReference type="Pfam" id="PF09382">
    <property type="entry name" value="RQC"/>
    <property type="match status" value="1"/>
</dbReference>
<evidence type="ECO:0000256" key="4">
    <source>
        <dbReference type="ARBA" id="ARBA00022723"/>
    </source>
</evidence>
<dbReference type="Pfam" id="PF00271">
    <property type="entry name" value="Helicase_C"/>
    <property type="match status" value="1"/>
</dbReference>
<evidence type="ECO:0000256" key="5">
    <source>
        <dbReference type="ARBA" id="ARBA00022741"/>
    </source>
</evidence>
<dbReference type="GO" id="GO:0009378">
    <property type="term" value="F:four-way junction helicase activity"/>
    <property type="evidence" value="ECO:0007669"/>
    <property type="project" value="TreeGrafter"/>
</dbReference>